<name>A0A4R1FTP8_9NOCA</name>
<evidence type="ECO:0000313" key="3">
    <source>
        <dbReference type="Proteomes" id="UP000294856"/>
    </source>
</evidence>
<dbReference type="GO" id="GO:0005886">
    <property type="term" value="C:plasma membrane"/>
    <property type="evidence" value="ECO:0007669"/>
    <property type="project" value="TreeGrafter"/>
</dbReference>
<dbReference type="InterPro" id="IPR046373">
    <property type="entry name" value="Acyl-CoA_Oxase/DH_mid-dom_sf"/>
</dbReference>
<dbReference type="InterPro" id="IPR009100">
    <property type="entry name" value="AcylCoA_DH/oxidase_NM_dom_sf"/>
</dbReference>
<dbReference type="STRING" id="1210063.GCA_001612665_01374"/>
<accession>A0A4R1FTP8</accession>
<protein>
    <submittedName>
        <fullName evidence="2">Uncharacterized protein</fullName>
    </submittedName>
</protein>
<dbReference type="Proteomes" id="UP000294856">
    <property type="component" value="Unassembled WGS sequence"/>
</dbReference>
<dbReference type="AlphaFoldDB" id="A0A4R1FTP8"/>
<reference evidence="2 3" key="1">
    <citation type="submission" date="2019-03" db="EMBL/GenBank/DDBJ databases">
        <title>Genomic Encyclopedia of Type Strains, Phase IV (KMG-IV): sequencing the most valuable type-strain genomes for metagenomic binning, comparative biology and taxonomic classification.</title>
        <authorList>
            <person name="Goeker M."/>
        </authorList>
    </citation>
    <scope>NUCLEOTIDE SEQUENCE [LARGE SCALE GENOMIC DNA]</scope>
    <source>
        <strain evidence="2 3">DSM 44684</strain>
    </source>
</reference>
<dbReference type="PANTHER" id="PTHR43292">
    <property type="entry name" value="ACYL-COA DEHYDROGENASE"/>
    <property type="match status" value="1"/>
</dbReference>
<dbReference type="EMBL" id="SMFR01000002">
    <property type="protein sequence ID" value="TCJ97670.1"/>
    <property type="molecule type" value="Genomic_DNA"/>
</dbReference>
<gene>
    <name evidence="2" type="ORF">DFR71_3717</name>
</gene>
<organism evidence="2 3">
    <name type="scientific">Nocardia alba</name>
    <dbReference type="NCBI Taxonomy" id="225051"/>
    <lineage>
        <taxon>Bacteria</taxon>
        <taxon>Bacillati</taxon>
        <taxon>Actinomycetota</taxon>
        <taxon>Actinomycetes</taxon>
        <taxon>Mycobacteriales</taxon>
        <taxon>Nocardiaceae</taxon>
        <taxon>Nocardia</taxon>
    </lineage>
</organism>
<dbReference type="GO" id="GO:0016627">
    <property type="term" value="F:oxidoreductase activity, acting on the CH-CH group of donors"/>
    <property type="evidence" value="ECO:0007669"/>
    <property type="project" value="InterPro"/>
</dbReference>
<comment type="caution">
    <text evidence="2">The sequence shown here is derived from an EMBL/GenBank/DDBJ whole genome shotgun (WGS) entry which is preliminary data.</text>
</comment>
<keyword evidence="3" id="KW-1185">Reference proteome</keyword>
<dbReference type="PANTHER" id="PTHR43292:SF4">
    <property type="entry name" value="ACYL-COA DEHYDROGENASE FADE34"/>
    <property type="match status" value="1"/>
</dbReference>
<evidence type="ECO:0000256" key="1">
    <source>
        <dbReference type="ARBA" id="ARBA00023002"/>
    </source>
</evidence>
<keyword evidence="1" id="KW-0560">Oxidoreductase</keyword>
<evidence type="ECO:0000313" key="2">
    <source>
        <dbReference type="EMBL" id="TCJ97670.1"/>
    </source>
</evidence>
<dbReference type="InterPro" id="IPR052161">
    <property type="entry name" value="Mycobact_Acyl-CoA_DH"/>
</dbReference>
<dbReference type="SUPFAM" id="SSF56645">
    <property type="entry name" value="Acyl-CoA dehydrogenase NM domain-like"/>
    <property type="match status" value="1"/>
</dbReference>
<sequence>MVRPADPLPVRAEGTSEMVTEHRTIEVVIGSPQGEHMSGQRLLTEAPNDYRMHGADLSDTADRIRAYLRDQPTPSPVPVRGGDEWCSLLEEFGADSRPADVQTRACWMGGYWAVIGTKLSATAARTARWGLLLARTDPFSVGSRGLSCFVCDMTAARVMVTTVRRGARADLTEVRLDRVGLPEEYRLGEVGAGWDVLRSLLGHGGRDAVC</sequence>
<proteinExistence type="predicted"/>
<dbReference type="Gene3D" id="2.40.110.10">
    <property type="entry name" value="Butyryl-CoA Dehydrogenase, subunit A, domain 2"/>
    <property type="match status" value="1"/>
</dbReference>